<dbReference type="EMBL" id="JAHDVG010000475">
    <property type="protein sequence ID" value="KAH1176068.1"/>
    <property type="molecule type" value="Genomic_DNA"/>
</dbReference>
<dbReference type="EMBL" id="JAHDVG010000475">
    <property type="protein sequence ID" value="KAH1176562.1"/>
    <property type="molecule type" value="Genomic_DNA"/>
</dbReference>
<organism evidence="1 3">
    <name type="scientific">Mauremys mutica</name>
    <name type="common">yellowpond turtle</name>
    <dbReference type="NCBI Taxonomy" id="74926"/>
    <lineage>
        <taxon>Eukaryota</taxon>
        <taxon>Metazoa</taxon>
        <taxon>Chordata</taxon>
        <taxon>Craniata</taxon>
        <taxon>Vertebrata</taxon>
        <taxon>Euteleostomi</taxon>
        <taxon>Archelosauria</taxon>
        <taxon>Testudinata</taxon>
        <taxon>Testudines</taxon>
        <taxon>Cryptodira</taxon>
        <taxon>Durocryptodira</taxon>
        <taxon>Testudinoidea</taxon>
        <taxon>Geoemydidae</taxon>
        <taxon>Geoemydinae</taxon>
        <taxon>Mauremys</taxon>
    </lineage>
</organism>
<protein>
    <submittedName>
        <fullName evidence="1">Uncharacterized protein</fullName>
    </submittedName>
</protein>
<name>A0A9D4AZC4_9SAUR</name>
<evidence type="ECO:0000313" key="3">
    <source>
        <dbReference type="Proteomes" id="UP000827986"/>
    </source>
</evidence>
<keyword evidence="3" id="KW-1185">Reference proteome</keyword>
<dbReference type="Proteomes" id="UP000827986">
    <property type="component" value="Unassembled WGS sequence"/>
</dbReference>
<gene>
    <name evidence="1" type="ORF">KIL84_020802</name>
    <name evidence="2" type="ORF">KIL84_021296</name>
</gene>
<dbReference type="AlphaFoldDB" id="A0A9D4AZC4"/>
<comment type="caution">
    <text evidence="1">The sequence shown here is derived from an EMBL/GenBank/DDBJ whole genome shotgun (WGS) entry which is preliminary data.</text>
</comment>
<accession>A0A9D4AZC4</accession>
<evidence type="ECO:0000313" key="2">
    <source>
        <dbReference type="EMBL" id="KAH1176562.1"/>
    </source>
</evidence>
<sequence length="101" mass="11323">MLMVEPPGGCCSIGRPTVGLRARGQLQFPLPWLTGSPPSAKNASLRKGERAWAPVPIFFLIDPKVSLFYKKIKVEFAQRRENTTFYKPSLKSHPPSTQRGR</sequence>
<evidence type="ECO:0000313" key="1">
    <source>
        <dbReference type="EMBL" id="KAH1176068.1"/>
    </source>
</evidence>
<proteinExistence type="predicted"/>
<reference evidence="1" key="1">
    <citation type="submission" date="2021-09" db="EMBL/GenBank/DDBJ databases">
        <title>The genome of Mauremys mutica provides insights into the evolution of semi-aquatic lifestyle.</title>
        <authorList>
            <person name="Gong S."/>
            <person name="Gao Y."/>
        </authorList>
    </citation>
    <scope>NUCLEOTIDE SEQUENCE</scope>
    <source>
        <strain evidence="1">MM-2020</strain>
        <tissue evidence="1">Muscle</tissue>
    </source>
</reference>